<dbReference type="GO" id="GO:0005524">
    <property type="term" value="F:ATP binding"/>
    <property type="evidence" value="ECO:0007669"/>
    <property type="project" value="UniProtKB-KW"/>
</dbReference>
<dbReference type="PANTHER" id="PTHR42855">
    <property type="entry name" value="ABC TRANSPORTER ATP-BINDING SUBUNIT"/>
    <property type="match status" value="1"/>
</dbReference>
<reference evidence="8 9" key="1">
    <citation type="submission" date="2020-08" db="EMBL/GenBank/DDBJ databases">
        <title>Acidobacteriota in marine sediments use diverse sulfur dissimilation pathways.</title>
        <authorList>
            <person name="Wasmund K."/>
        </authorList>
    </citation>
    <scope>NUCLEOTIDE SEQUENCE [LARGE SCALE GENOMIC DNA]</scope>
    <source>
        <strain evidence="8">MAG AM4</strain>
    </source>
</reference>
<comment type="caution">
    <text evidence="8">The sequence shown here is derived from an EMBL/GenBank/DDBJ whole genome shotgun (WGS) entry which is preliminary data.</text>
</comment>
<keyword evidence="1" id="KW-0677">Repeat</keyword>
<feature type="domain" description="ABC transporter" evidence="7">
    <location>
        <begin position="2"/>
        <end position="259"/>
    </location>
</feature>
<dbReference type="InterPro" id="IPR003593">
    <property type="entry name" value="AAA+_ATPase"/>
</dbReference>
<dbReference type="SMART" id="SM00382">
    <property type="entry name" value="AAA"/>
    <property type="match status" value="2"/>
</dbReference>
<dbReference type="PROSITE" id="PS50893">
    <property type="entry name" value="ABC_TRANSPORTER_2"/>
    <property type="match status" value="2"/>
</dbReference>
<dbReference type="Proteomes" id="UP000648239">
    <property type="component" value="Unassembled WGS sequence"/>
</dbReference>
<comment type="catalytic activity">
    <reaction evidence="4">
        <text>ATP + H2O = ADP + phosphate + H(+)</text>
        <dbReference type="Rhea" id="RHEA:13065"/>
        <dbReference type="ChEBI" id="CHEBI:15377"/>
        <dbReference type="ChEBI" id="CHEBI:15378"/>
        <dbReference type="ChEBI" id="CHEBI:30616"/>
        <dbReference type="ChEBI" id="CHEBI:43474"/>
        <dbReference type="ChEBI" id="CHEBI:456216"/>
    </reaction>
</comment>
<dbReference type="EMBL" id="JACXWD010000039">
    <property type="protein sequence ID" value="MBD3868684.1"/>
    <property type="molecule type" value="Genomic_DNA"/>
</dbReference>
<dbReference type="InterPro" id="IPR017871">
    <property type="entry name" value="ABC_transporter-like_CS"/>
</dbReference>
<dbReference type="PANTHER" id="PTHR42855:SF2">
    <property type="entry name" value="DRUG RESISTANCE ABC TRANSPORTER,ATP-BINDING PROTEIN"/>
    <property type="match status" value="1"/>
</dbReference>
<evidence type="ECO:0000259" key="7">
    <source>
        <dbReference type="PROSITE" id="PS50893"/>
    </source>
</evidence>
<evidence type="ECO:0000256" key="4">
    <source>
        <dbReference type="ARBA" id="ARBA00049360"/>
    </source>
</evidence>
<dbReference type="FunFam" id="3.40.50.300:FF:000309">
    <property type="entry name" value="ABC transporter ATP-binding protein"/>
    <property type="match status" value="1"/>
</dbReference>
<accession>A0A8J7CEV1</accession>
<dbReference type="Gene3D" id="3.40.50.300">
    <property type="entry name" value="P-loop containing nucleotide triphosphate hydrolases"/>
    <property type="match status" value="2"/>
</dbReference>
<dbReference type="InterPro" id="IPR003439">
    <property type="entry name" value="ABC_transporter-like_ATP-bd"/>
</dbReference>
<sequence>MLQLSGVEKRFGAQVLFRDLSWMIPAGARLGLVGPNGTGKTTLLRMLSGEEPPDDGVVHRPRNLSVGYLAQEVETVGEGPVLQAVLDGAGESRTLALRLRELEDRLEFLDPGDGEGAEATAEYGELLSRFEQIGGNAVENRAQQILAGLGVHNDLWDRDLPTLSGGWRMRVMLARLLMGNPDLLLLDEPTNHLDLPAIDWLEGFLESYPGSFVVVSHDRYFLNRMVGSIVELERGRLTVWPGNYDAYLESKELREEQLEKAAAGQAREIARTERFIERFRYKNTKSKQVQSRVKALEKMDRIRTASSEKKIHFGFPPAPRSGDIVVRSEAMDMAYGETVVFTGLDLLLKRGDRVALVGPNGAGKSTLLKLMAGRLEPASGLFELGHNVDLQYFAQHQLEALDPKRTVLQEMEALVSPGMVQKLRNILGSFLFHGEDVDKKVGVLSGGEKARLALARMLLRPVNLLLLDEPTNHLDLRSREVLEEALNQYEGTLVLISHDRYFINRVADKVADVGAGGVELFDGDYDTWIERRSEKAGKPLDGDSLSSAVPDRGTRDRKRAEAVERNQLHRLRKEIGKRLDPVEREIAEIEQRVRELEHQQANPEVYQNPAAASRVAREKGVAEDRLETLYPLWERLTDEMP</sequence>
<dbReference type="GO" id="GO:0016887">
    <property type="term" value="F:ATP hydrolysis activity"/>
    <property type="evidence" value="ECO:0007669"/>
    <property type="project" value="InterPro"/>
</dbReference>
<dbReference type="NCBIfam" id="NF000355">
    <property type="entry name" value="ribo_prot_ABC_F"/>
    <property type="match status" value="1"/>
</dbReference>
<name>A0A8J7CEV1_9BACT</name>
<comment type="similarity">
    <text evidence="5">Belongs to the ABC transporter superfamily. ABCF family. Uup subfamily.</text>
</comment>
<evidence type="ECO:0000313" key="9">
    <source>
        <dbReference type="Proteomes" id="UP000648239"/>
    </source>
</evidence>
<feature type="region of interest" description="Disordered" evidence="6">
    <location>
        <begin position="536"/>
        <end position="560"/>
    </location>
</feature>
<gene>
    <name evidence="8" type="ORF">IFK94_11215</name>
</gene>
<evidence type="ECO:0000256" key="6">
    <source>
        <dbReference type="SAM" id="MobiDB-lite"/>
    </source>
</evidence>
<dbReference type="InterPro" id="IPR032781">
    <property type="entry name" value="ABC_tran_Xtn"/>
</dbReference>
<organism evidence="8 9">
    <name type="scientific">Candidatus Polarisedimenticola svalbardensis</name>
    <dbReference type="NCBI Taxonomy" id="2886004"/>
    <lineage>
        <taxon>Bacteria</taxon>
        <taxon>Pseudomonadati</taxon>
        <taxon>Acidobacteriota</taxon>
        <taxon>Candidatus Polarisedimenticolia</taxon>
        <taxon>Candidatus Polarisedimenticolales</taxon>
        <taxon>Candidatus Polarisedimenticolaceae</taxon>
        <taxon>Candidatus Polarisedimenticola</taxon>
    </lineage>
</organism>
<dbReference type="InterPro" id="IPR027417">
    <property type="entry name" value="P-loop_NTPase"/>
</dbReference>
<dbReference type="Pfam" id="PF00005">
    <property type="entry name" value="ABC_tran"/>
    <property type="match status" value="2"/>
</dbReference>
<keyword evidence="2" id="KW-0547">Nucleotide-binding</keyword>
<evidence type="ECO:0000313" key="8">
    <source>
        <dbReference type="EMBL" id="MBD3868684.1"/>
    </source>
</evidence>
<evidence type="ECO:0000256" key="1">
    <source>
        <dbReference type="ARBA" id="ARBA00022737"/>
    </source>
</evidence>
<feature type="domain" description="ABC transporter" evidence="7">
    <location>
        <begin position="326"/>
        <end position="540"/>
    </location>
</feature>
<dbReference type="PROSITE" id="PS00211">
    <property type="entry name" value="ABC_TRANSPORTER_1"/>
    <property type="match status" value="2"/>
</dbReference>
<dbReference type="FunFam" id="3.40.50.300:FF:000011">
    <property type="entry name" value="Putative ABC transporter ATP-binding component"/>
    <property type="match status" value="1"/>
</dbReference>
<dbReference type="Pfam" id="PF16326">
    <property type="entry name" value="ABC_tran_CTD"/>
    <property type="match status" value="1"/>
</dbReference>
<dbReference type="CDD" id="cd03221">
    <property type="entry name" value="ABCF_EF-3"/>
    <property type="match status" value="2"/>
</dbReference>
<dbReference type="GO" id="GO:0003677">
    <property type="term" value="F:DNA binding"/>
    <property type="evidence" value="ECO:0007669"/>
    <property type="project" value="InterPro"/>
</dbReference>
<dbReference type="SUPFAM" id="SSF52540">
    <property type="entry name" value="P-loop containing nucleoside triphosphate hydrolases"/>
    <property type="match status" value="2"/>
</dbReference>
<protein>
    <submittedName>
        <fullName evidence="8">ABC-F family ATP-binding cassette domain-containing protein</fullName>
    </submittedName>
</protein>
<dbReference type="InterPro" id="IPR051309">
    <property type="entry name" value="ABCF_ATPase"/>
</dbReference>
<dbReference type="AlphaFoldDB" id="A0A8J7CEV1"/>
<keyword evidence="3 8" id="KW-0067">ATP-binding</keyword>
<dbReference type="Gene3D" id="1.10.287.380">
    <property type="entry name" value="Valyl-tRNA synthetase, C-terminal domain"/>
    <property type="match status" value="1"/>
</dbReference>
<dbReference type="Pfam" id="PF12848">
    <property type="entry name" value="ABC_tran_Xtn"/>
    <property type="match status" value="1"/>
</dbReference>
<dbReference type="InterPro" id="IPR037118">
    <property type="entry name" value="Val-tRNA_synth_C_sf"/>
</dbReference>
<dbReference type="InterPro" id="IPR032524">
    <property type="entry name" value="ABC_tran_C"/>
</dbReference>
<evidence type="ECO:0000256" key="3">
    <source>
        <dbReference type="ARBA" id="ARBA00022840"/>
    </source>
</evidence>
<proteinExistence type="inferred from homology"/>
<evidence type="ECO:0000256" key="2">
    <source>
        <dbReference type="ARBA" id="ARBA00022741"/>
    </source>
</evidence>
<evidence type="ECO:0000256" key="5">
    <source>
        <dbReference type="ARBA" id="ARBA00061478"/>
    </source>
</evidence>